<reference evidence="1 2" key="1">
    <citation type="submission" date="2015-09" db="EMBL/GenBank/DDBJ databases">
        <title>Draft genome of the parasitic nematode Teladorsagia circumcincta isolate WARC Sus (inbred).</title>
        <authorList>
            <person name="Mitreva M."/>
        </authorList>
    </citation>
    <scope>NUCLEOTIDE SEQUENCE [LARGE SCALE GENOMIC DNA]</scope>
    <source>
        <strain evidence="1 2">S</strain>
    </source>
</reference>
<keyword evidence="2" id="KW-1185">Reference proteome</keyword>
<evidence type="ECO:0000313" key="1">
    <source>
        <dbReference type="EMBL" id="PIO65272.1"/>
    </source>
</evidence>
<proteinExistence type="predicted"/>
<gene>
    <name evidence="1" type="ORF">TELCIR_13066</name>
</gene>
<accession>A0A2G9U6E6</accession>
<name>A0A2G9U6E6_TELCI</name>
<organism evidence="1 2">
    <name type="scientific">Teladorsagia circumcincta</name>
    <name type="common">Brown stomach worm</name>
    <name type="synonym">Ostertagia circumcincta</name>
    <dbReference type="NCBI Taxonomy" id="45464"/>
    <lineage>
        <taxon>Eukaryota</taxon>
        <taxon>Metazoa</taxon>
        <taxon>Ecdysozoa</taxon>
        <taxon>Nematoda</taxon>
        <taxon>Chromadorea</taxon>
        <taxon>Rhabditida</taxon>
        <taxon>Rhabditina</taxon>
        <taxon>Rhabditomorpha</taxon>
        <taxon>Strongyloidea</taxon>
        <taxon>Trichostrongylidae</taxon>
        <taxon>Teladorsagia</taxon>
    </lineage>
</organism>
<protein>
    <submittedName>
        <fullName evidence="1">Uncharacterized protein</fullName>
    </submittedName>
</protein>
<dbReference type="Proteomes" id="UP000230423">
    <property type="component" value="Unassembled WGS sequence"/>
</dbReference>
<dbReference type="EMBL" id="KZ349141">
    <property type="protein sequence ID" value="PIO65272.1"/>
    <property type="molecule type" value="Genomic_DNA"/>
</dbReference>
<dbReference type="AlphaFoldDB" id="A0A2G9U6E6"/>
<sequence>MDVRWTCTVMCTSVPVRTSEHVHIASQCSLVWNESYEDCSIDGSPEIAQRLCNKNNTITCFF</sequence>
<evidence type="ECO:0000313" key="2">
    <source>
        <dbReference type="Proteomes" id="UP000230423"/>
    </source>
</evidence>